<keyword evidence="7" id="KW-1185">Reference proteome</keyword>
<evidence type="ECO:0000256" key="1">
    <source>
        <dbReference type="ARBA" id="ARBA00022729"/>
    </source>
</evidence>
<evidence type="ECO:0000256" key="5">
    <source>
        <dbReference type="SAM" id="Phobius"/>
    </source>
</evidence>
<dbReference type="AlphaFoldDB" id="A0A6P7IDX7"/>
<dbReference type="SUPFAM" id="SSF48726">
    <property type="entry name" value="Immunoglobulin"/>
    <property type="match status" value="1"/>
</dbReference>
<dbReference type="GeneID" id="114436670"/>
<dbReference type="InterPro" id="IPR036179">
    <property type="entry name" value="Ig-like_dom_sf"/>
</dbReference>
<dbReference type="RefSeq" id="XP_028262896.1">
    <property type="nucleotide sequence ID" value="XM_028407095.1"/>
</dbReference>
<feature type="region of interest" description="Disordered" evidence="4">
    <location>
        <begin position="242"/>
        <end position="268"/>
    </location>
</feature>
<dbReference type="Pfam" id="PF00047">
    <property type="entry name" value="ig"/>
    <property type="match status" value="1"/>
</dbReference>
<evidence type="ECO:0000313" key="8">
    <source>
        <dbReference type="RefSeq" id="XP_028262896.1"/>
    </source>
</evidence>
<name>A0A6P7IDX7_9TELE</name>
<evidence type="ECO:0000256" key="4">
    <source>
        <dbReference type="SAM" id="MobiDB-lite"/>
    </source>
</evidence>
<dbReference type="PANTHER" id="PTHR11481:SF64">
    <property type="entry name" value="FC RECEPTOR-LIKE PROTEIN 4"/>
    <property type="match status" value="1"/>
</dbReference>
<organism evidence="7 8">
    <name type="scientific">Parambassis ranga</name>
    <name type="common">Indian glassy fish</name>
    <dbReference type="NCBI Taxonomy" id="210632"/>
    <lineage>
        <taxon>Eukaryota</taxon>
        <taxon>Metazoa</taxon>
        <taxon>Chordata</taxon>
        <taxon>Craniata</taxon>
        <taxon>Vertebrata</taxon>
        <taxon>Euteleostomi</taxon>
        <taxon>Actinopterygii</taxon>
        <taxon>Neopterygii</taxon>
        <taxon>Teleostei</taxon>
        <taxon>Neoteleostei</taxon>
        <taxon>Acanthomorphata</taxon>
        <taxon>Ovalentaria</taxon>
        <taxon>Ambassidae</taxon>
        <taxon>Parambassis</taxon>
    </lineage>
</organism>
<feature type="domain" description="Ig-like" evidence="6">
    <location>
        <begin position="39"/>
        <end position="121"/>
    </location>
</feature>
<dbReference type="GO" id="GO:0006955">
    <property type="term" value="P:immune response"/>
    <property type="evidence" value="ECO:0007669"/>
    <property type="project" value="TreeGrafter"/>
</dbReference>
<dbReference type="GO" id="GO:0007166">
    <property type="term" value="P:cell surface receptor signaling pathway"/>
    <property type="evidence" value="ECO:0007669"/>
    <property type="project" value="TreeGrafter"/>
</dbReference>
<keyword evidence="5" id="KW-1133">Transmembrane helix</keyword>
<dbReference type="InterPro" id="IPR050488">
    <property type="entry name" value="Ig_Fc_receptor"/>
</dbReference>
<feature type="transmembrane region" description="Helical" evidence="5">
    <location>
        <begin position="127"/>
        <end position="150"/>
    </location>
</feature>
<dbReference type="InterPro" id="IPR013151">
    <property type="entry name" value="Immunoglobulin_dom"/>
</dbReference>
<keyword evidence="2" id="KW-1015">Disulfide bond</keyword>
<dbReference type="InterPro" id="IPR013783">
    <property type="entry name" value="Ig-like_fold"/>
</dbReference>
<reference evidence="8" key="1">
    <citation type="submission" date="2025-08" db="UniProtKB">
        <authorList>
            <consortium name="RefSeq"/>
        </authorList>
    </citation>
    <scope>IDENTIFICATION</scope>
</reference>
<dbReference type="InterPro" id="IPR007110">
    <property type="entry name" value="Ig-like_dom"/>
</dbReference>
<evidence type="ECO:0000256" key="2">
    <source>
        <dbReference type="ARBA" id="ARBA00023157"/>
    </source>
</evidence>
<keyword evidence="5" id="KW-0472">Membrane</keyword>
<keyword evidence="3" id="KW-0393">Immunoglobulin domain</keyword>
<evidence type="ECO:0000256" key="3">
    <source>
        <dbReference type="ARBA" id="ARBA00023319"/>
    </source>
</evidence>
<dbReference type="SMART" id="SM00409">
    <property type="entry name" value="IG"/>
    <property type="match status" value="1"/>
</dbReference>
<protein>
    <submittedName>
        <fullName evidence="8">Sialoadhesin-like</fullName>
    </submittedName>
</protein>
<feature type="compositionally biased region" description="Low complexity" evidence="4">
    <location>
        <begin position="245"/>
        <end position="257"/>
    </location>
</feature>
<gene>
    <name evidence="8" type="primary">LOC114436670</name>
</gene>
<dbReference type="PANTHER" id="PTHR11481">
    <property type="entry name" value="IMMUNOGLOBULIN FC RECEPTOR"/>
    <property type="match status" value="1"/>
</dbReference>
<dbReference type="InterPro" id="IPR003599">
    <property type="entry name" value="Ig_sub"/>
</dbReference>
<evidence type="ECO:0000259" key="6">
    <source>
        <dbReference type="PROSITE" id="PS50835"/>
    </source>
</evidence>
<dbReference type="OrthoDB" id="6151406at2759"/>
<dbReference type="Proteomes" id="UP000515145">
    <property type="component" value="Chromosome 5"/>
</dbReference>
<dbReference type="SMART" id="SM00408">
    <property type="entry name" value="IGc2"/>
    <property type="match status" value="1"/>
</dbReference>
<dbReference type="InterPro" id="IPR003598">
    <property type="entry name" value="Ig_sub2"/>
</dbReference>
<dbReference type="GO" id="GO:0009897">
    <property type="term" value="C:external side of plasma membrane"/>
    <property type="evidence" value="ECO:0007669"/>
    <property type="project" value="TreeGrafter"/>
</dbReference>
<evidence type="ECO:0000313" key="7">
    <source>
        <dbReference type="Proteomes" id="UP000515145"/>
    </source>
</evidence>
<proteinExistence type="predicted"/>
<dbReference type="Gene3D" id="2.60.40.10">
    <property type="entry name" value="Immunoglobulins"/>
    <property type="match status" value="1"/>
</dbReference>
<dbReference type="InParanoid" id="A0A6P7IDX7"/>
<dbReference type="PROSITE" id="PS50835">
    <property type="entry name" value="IG_LIKE"/>
    <property type="match status" value="1"/>
</dbReference>
<dbReference type="GO" id="GO:0004888">
    <property type="term" value="F:transmembrane signaling receptor activity"/>
    <property type="evidence" value="ECO:0007669"/>
    <property type="project" value="TreeGrafter"/>
</dbReference>
<sequence>MKGSTCNIHFKWSGNGVYWCESGSAFSNAVNITGQSQYKEVVMVSPAHPVTEGTSVSLGCRLRTEKVVSNVFFYKNDKLIQSDTRGELNISAVSKADEGFYRCQCSGHESPQSWMAVKSVTRPESSLFLTLLIVGLVCGILLLILLLLLLCRYKHSKDSCFVRSQSTTAEHTINQDEAQCSPHTSSPQGDVSVYETIKEPENTEHGESSDVTYSLIELKCATKKGKKQKPVESRVYSDVKIRSSAGQPAPAAAGDGAVYAEVKRRTDQ</sequence>
<accession>A0A6P7IDX7</accession>
<keyword evidence="5" id="KW-0812">Transmembrane</keyword>
<keyword evidence="1" id="KW-0732">Signal</keyword>